<keyword evidence="5" id="KW-1185">Reference proteome</keyword>
<evidence type="ECO:0000256" key="2">
    <source>
        <dbReference type="SAM" id="Coils"/>
    </source>
</evidence>
<dbReference type="SUPFAM" id="SSF46955">
    <property type="entry name" value="Putative DNA-binding domain"/>
    <property type="match status" value="1"/>
</dbReference>
<dbReference type="GO" id="GO:0003700">
    <property type="term" value="F:DNA-binding transcription factor activity"/>
    <property type="evidence" value="ECO:0007669"/>
    <property type="project" value="InterPro"/>
</dbReference>
<evidence type="ECO:0000313" key="5">
    <source>
        <dbReference type="Proteomes" id="UP000644693"/>
    </source>
</evidence>
<reference evidence="4" key="1">
    <citation type="journal article" date="2014" name="Int. J. Syst. Evol. Microbiol.">
        <title>Complete genome sequence of Corynebacterium casei LMG S-19264T (=DSM 44701T), isolated from a smear-ripened cheese.</title>
        <authorList>
            <consortium name="US DOE Joint Genome Institute (JGI-PGF)"/>
            <person name="Walter F."/>
            <person name="Albersmeier A."/>
            <person name="Kalinowski J."/>
            <person name="Ruckert C."/>
        </authorList>
    </citation>
    <scope>NUCLEOTIDE SEQUENCE</scope>
    <source>
        <strain evidence="4">KCTC 23430</strain>
    </source>
</reference>
<feature type="coiled-coil region" evidence="2">
    <location>
        <begin position="78"/>
        <end position="112"/>
    </location>
</feature>
<sequence>MEHYTISDLAKEFGVTTRTIRFYEEKGLVCPQRQGQRRLYTAADRVRIKLILRGKRIGLSLDESAELIDLYDPAHNNLEQLHSLLQTVADRRDRLQQQLEDVTAMLSSLDEVERLCRDALEANSEALATQRTQQ</sequence>
<keyword evidence="2" id="KW-0175">Coiled coil</keyword>
<dbReference type="CDD" id="cd04776">
    <property type="entry name" value="HTH_GnyR"/>
    <property type="match status" value="1"/>
</dbReference>
<dbReference type="InterPro" id="IPR047057">
    <property type="entry name" value="MerR_fam"/>
</dbReference>
<dbReference type="PANTHER" id="PTHR30204:SF58">
    <property type="entry name" value="HTH-TYPE TRANSCRIPTIONAL REGULATOR YFMP"/>
    <property type="match status" value="1"/>
</dbReference>
<dbReference type="PRINTS" id="PR00040">
    <property type="entry name" value="HTHMERR"/>
</dbReference>
<dbReference type="GO" id="GO:0003677">
    <property type="term" value="F:DNA binding"/>
    <property type="evidence" value="ECO:0007669"/>
    <property type="project" value="UniProtKB-KW"/>
</dbReference>
<name>A0A918XNC4_9GAMM</name>
<accession>A0A918XNC4</accession>
<dbReference type="PANTHER" id="PTHR30204">
    <property type="entry name" value="REDOX-CYCLING DRUG-SENSING TRANSCRIPTIONAL ACTIVATOR SOXR"/>
    <property type="match status" value="1"/>
</dbReference>
<dbReference type="PROSITE" id="PS50937">
    <property type="entry name" value="HTH_MERR_2"/>
    <property type="match status" value="1"/>
</dbReference>
<dbReference type="Gene3D" id="1.10.1660.10">
    <property type="match status" value="1"/>
</dbReference>
<proteinExistence type="predicted"/>
<feature type="domain" description="HTH merR-type" evidence="3">
    <location>
        <begin position="3"/>
        <end position="70"/>
    </location>
</feature>
<evidence type="ECO:0000259" key="3">
    <source>
        <dbReference type="PROSITE" id="PS50937"/>
    </source>
</evidence>
<dbReference type="EMBL" id="BMYM01000005">
    <property type="protein sequence ID" value="GHD39263.1"/>
    <property type="molecule type" value="Genomic_DNA"/>
</dbReference>
<evidence type="ECO:0000313" key="4">
    <source>
        <dbReference type="EMBL" id="GHD39263.1"/>
    </source>
</evidence>
<comment type="caution">
    <text evidence="4">The sequence shown here is derived from an EMBL/GenBank/DDBJ whole genome shotgun (WGS) entry which is preliminary data.</text>
</comment>
<dbReference type="Proteomes" id="UP000644693">
    <property type="component" value="Unassembled WGS sequence"/>
</dbReference>
<dbReference type="Pfam" id="PF13411">
    <property type="entry name" value="MerR_1"/>
    <property type="match status" value="1"/>
</dbReference>
<evidence type="ECO:0000256" key="1">
    <source>
        <dbReference type="ARBA" id="ARBA00023125"/>
    </source>
</evidence>
<dbReference type="InterPro" id="IPR009061">
    <property type="entry name" value="DNA-bd_dom_put_sf"/>
</dbReference>
<gene>
    <name evidence="4" type="ORF">GCM10007053_30530</name>
</gene>
<dbReference type="RefSeq" id="WP_189478711.1">
    <property type="nucleotide sequence ID" value="NZ_BMYM01000005.1"/>
</dbReference>
<dbReference type="InterPro" id="IPR000551">
    <property type="entry name" value="MerR-type_HTH_dom"/>
</dbReference>
<organism evidence="4 5">
    <name type="scientific">Parahalioglobus pacificus</name>
    <dbReference type="NCBI Taxonomy" id="930806"/>
    <lineage>
        <taxon>Bacteria</taxon>
        <taxon>Pseudomonadati</taxon>
        <taxon>Pseudomonadota</taxon>
        <taxon>Gammaproteobacteria</taxon>
        <taxon>Cellvibrionales</taxon>
        <taxon>Halieaceae</taxon>
        <taxon>Parahalioglobus</taxon>
    </lineage>
</organism>
<protein>
    <submittedName>
        <fullName evidence="4">MerR family transcriptional regulator</fullName>
    </submittedName>
</protein>
<reference evidence="4" key="2">
    <citation type="submission" date="2020-09" db="EMBL/GenBank/DDBJ databases">
        <authorList>
            <person name="Sun Q."/>
            <person name="Kim S."/>
        </authorList>
    </citation>
    <scope>NUCLEOTIDE SEQUENCE</scope>
    <source>
        <strain evidence="4">KCTC 23430</strain>
    </source>
</reference>
<keyword evidence="1" id="KW-0238">DNA-binding</keyword>
<dbReference type="SMART" id="SM00422">
    <property type="entry name" value="HTH_MERR"/>
    <property type="match status" value="1"/>
</dbReference>
<dbReference type="AlphaFoldDB" id="A0A918XNC4"/>